<dbReference type="Pfam" id="PF10343">
    <property type="entry name" value="Q_salvage"/>
    <property type="match status" value="1"/>
</dbReference>
<dbReference type="GO" id="GO:0006400">
    <property type="term" value="P:tRNA modification"/>
    <property type="evidence" value="ECO:0007669"/>
    <property type="project" value="TreeGrafter"/>
</dbReference>
<evidence type="ECO:0000256" key="5">
    <source>
        <dbReference type="ARBA" id="ARBA00048204"/>
    </source>
</evidence>
<comment type="similarity">
    <text evidence="2">Belongs to the QNG1 protein family.</text>
</comment>
<evidence type="ECO:0000256" key="2">
    <source>
        <dbReference type="ARBA" id="ARBA00035119"/>
    </source>
</evidence>
<evidence type="ECO:0000256" key="1">
    <source>
        <dbReference type="ARBA" id="ARBA00022801"/>
    </source>
</evidence>
<dbReference type="PANTHER" id="PTHR21314">
    <property type="entry name" value="QUEUOSINE 5'-PHOSPHATE N-GLYCOSYLASE_HYDROLASE-RELATED"/>
    <property type="match status" value="1"/>
</dbReference>
<evidence type="ECO:0000256" key="3">
    <source>
        <dbReference type="ARBA" id="ARBA00035306"/>
    </source>
</evidence>
<organism evidence="6 7">
    <name type="scientific">Candidatus Dormiibacter inghamiae</name>
    <dbReference type="NCBI Taxonomy" id="3127013"/>
    <lineage>
        <taxon>Bacteria</taxon>
        <taxon>Bacillati</taxon>
        <taxon>Candidatus Dormiibacterota</taxon>
        <taxon>Candidatus Dormibacteria</taxon>
        <taxon>Candidatus Dormibacterales</taxon>
        <taxon>Candidatus Dormibacteraceae</taxon>
        <taxon>Candidatus Dormiibacter</taxon>
    </lineage>
</organism>
<comment type="caution">
    <text evidence="6">The sequence shown here is derived from an EMBL/GenBank/DDBJ whole genome shotgun (WGS) entry which is preliminary data.</text>
</comment>
<proteinExistence type="inferred from homology"/>
<dbReference type="InterPro" id="IPR019438">
    <property type="entry name" value="Q_salvage"/>
</dbReference>
<dbReference type="GO" id="GO:0016787">
    <property type="term" value="F:hydrolase activity"/>
    <property type="evidence" value="ECO:0007669"/>
    <property type="project" value="UniProtKB-KW"/>
</dbReference>
<accession>A0A934KG62</accession>
<dbReference type="PANTHER" id="PTHR21314:SF0">
    <property type="entry name" value="QUEUOSINE 5'-PHOSPHATE N-GLYCOSYLASE_HYDROLASE"/>
    <property type="match status" value="1"/>
</dbReference>
<evidence type="ECO:0000256" key="4">
    <source>
        <dbReference type="ARBA" id="ARBA00035393"/>
    </source>
</evidence>
<dbReference type="EMBL" id="JAEKNQ010000053">
    <property type="protein sequence ID" value="MBJ7604120.1"/>
    <property type="molecule type" value="Genomic_DNA"/>
</dbReference>
<evidence type="ECO:0000313" key="6">
    <source>
        <dbReference type="EMBL" id="MBJ7604120.1"/>
    </source>
</evidence>
<reference evidence="6 7" key="1">
    <citation type="submission" date="2020-10" db="EMBL/GenBank/DDBJ databases">
        <title>Ca. Dormibacterota MAGs.</title>
        <authorList>
            <person name="Montgomery K."/>
        </authorList>
    </citation>
    <scope>NUCLEOTIDE SEQUENCE [LARGE SCALE GENOMIC DNA]</scope>
    <source>
        <strain evidence="6">SC8811_S16_3</strain>
    </source>
</reference>
<dbReference type="AlphaFoldDB" id="A0A934KG62"/>
<dbReference type="RefSeq" id="WP_338181220.1">
    <property type="nucleotide sequence ID" value="NZ_JAEKNQ010000053.1"/>
</dbReference>
<sequence length="281" mass="31607">MVERARDVRLEDLATTAETLRERPLPAWDSMSHFADDPERARRYLMVLDTINFSFWLPEGMPGPRPGGYTQMAERLRDVYRGGAGLEDPDSLAVIDAETLGRLLGPFPMLAERAQALNELGRHGYDGLVGETAVDTARNFAEELVSYRDVSGYDGRQVPFLKRAQIVAADLLGAGLAGFPDLDQLTCFADYKLPQVLRHLGALEYSPPLAARVDGWVELQSGEPAEVEIRAATVVAVERLREELTHRGRRLTSVEVDWLLWHSAQEVFPMRPYHRVRGIYY</sequence>
<protein>
    <recommendedName>
        <fullName evidence="3">Queuosine 5'-phosphate N-glycosylase/hydrolase</fullName>
    </recommendedName>
    <alternativeName>
        <fullName evidence="4">Queuosine-nucleotide N-glycosylase/hydrolase</fullName>
    </alternativeName>
</protein>
<gene>
    <name evidence="6" type="ORF">JF888_13150</name>
</gene>
<keyword evidence="1" id="KW-0378">Hydrolase</keyword>
<dbReference type="Proteomes" id="UP000620075">
    <property type="component" value="Unassembled WGS sequence"/>
</dbReference>
<evidence type="ECO:0000313" key="7">
    <source>
        <dbReference type="Proteomes" id="UP000620075"/>
    </source>
</evidence>
<name>A0A934KG62_9BACT</name>
<comment type="catalytic activity">
    <reaction evidence="5">
        <text>queuosine 5'-phosphate + H2O = queuine + D-ribose 5-phosphate</text>
        <dbReference type="Rhea" id="RHEA:75387"/>
        <dbReference type="ChEBI" id="CHEBI:15377"/>
        <dbReference type="ChEBI" id="CHEBI:17433"/>
        <dbReference type="ChEBI" id="CHEBI:78346"/>
        <dbReference type="ChEBI" id="CHEBI:194371"/>
    </reaction>
    <physiologicalReaction direction="left-to-right" evidence="5">
        <dbReference type="Rhea" id="RHEA:75388"/>
    </physiologicalReaction>
</comment>